<dbReference type="EMBL" id="JANVFO010000001">
    <property type="protein sequence ID" value="KAJ3737469.1"/>
    <property type="molecule type" value="Genomic_DNA"/>
</dbReference>
<protein>
    <submittedName>
        <fullName evidence="2">Uncharacterized protein</fullName>
    </submittedName>
</protein>
<evidence type="ECO:0000256" key="1">
    <source>
        <dbReference type="SAM" id="MobiDB-lite"/>
    </source>
</evidence>
<sequence length="273" mass="30542">MAGGKGGRPKKHAQSISGLNNQSKQKSSDTAETRGHDDIDEDELGNDSELPEELEDWITCEKEEDSEDEVEEYGDDNLNDEFFGGEELQETLFEYAGAMDTDIRDEDWVPEWLKREKKQRQEREKRGRPSSYLIGPNINGASKHIQCRRKLEQANQRLLSVFGFEGNAPVSHGFVSTSVALSRTSSFISSINTTSISPIPVDSNESEVESEAICQSLIPIQDKPTEPILQWNGDEPPDMNANAVSNAQRAEFVAESWEDEMDETVIAEEKGDI</sequence>
<feature type="compositionally biased region" description="Basic and acidic residues" evidence="1">
    <location>
        <begin position="26"/>
        <end position="37"/>
    </location>
</feature>
<comment type="caution">
    <text evidence="2">The sequence shown here is derived from an EMBL/GenBank/DDBJ whole genome shotgun (WGS) entry which is preliminary data.</text>
</comment>
<organism evidence="2 3">
    <name type="scientific">Lentinula guzmanii</name>
    <dbReference type="NCBI Taxonomy" id="2804957"/>
    <lineage>
        <taxon>Eukaryota</taxon>
        <taxon>Fungi</taxon>
        <taxon>Dikarya</taxon>
        <taxon>Basidiomycota</taxon>
        <taxon>Agaricomycotina</taxon>
        <taxon>Agaricomycetes</taxon>
        <taxon>Agaricomycetidae</taxon>
        <taxon>Agaricales</taxon>
        <taxon>Marasmiineae</taxon>
        <taxon>Omphalotaceae</taxon>
        <taxon>Lentinula</taxon>
    </lineage>
</organism>
<dbReference type="Proteomes" id="UP001176059">
    <property type="component" value="Unassembled WGS sequence"/>
</dbReference>
<feature type="region of interest" description="Disordered" evidence="1">
    <location>
        <begin position="1"/>
        <end position="81"/>
    </location>
</feature>
<reference evidence="2" key="2">
    <citation type="journal article" date="2023" name="Proc. Natl. Acad. Sci. U.S.A.">
        <title>A global phylogenomic analysis of the shiitake genus Lentinula.</title>
        <authorList>
            <person name="Sierra-Patev S."/>
            <person name="Min B."/>
            <person name="Naranjo-Ortiz M."/>
            <person name="Looney B."/>
            <person name="Konkel Z."/>
            <person name="Slot J.C."/>
            <person name="Sakamoto Y."/>
            <person name="Steenwyk J.L."/>
            <person name="Rokas A."/>
            <person name="Carro J."/>
            <person name="Camarero S."/>
            <person name="Ferreira P."/>
            <person name="Molpeceres G."/>
            <person name="Ruiz-Duenas F.J."/>
            <person name="Serrano A."/>
            <person name="Henrissat B."/>
            <person name="Drula E."/>
            <person name="Hughes K.W."/>
            <person name="Mata J.L."/>
            <person name="Ishikawa N.K."/>
            <person name="Vargas-Isla R."/>
            <person name="Ushijima S."/>
            <person name="Smith C.A."/>
            <person name="Donoghue J."/>
            <person name="Ahrendt S."/>
            <person name="Andreopoulos W."/>
            <person name="He G."/>
            <person name="LaButti K."/>
            <person name="Lipzen A."/>
            <person name="Ng V."/>
            <person name="Riley R."/>
            <person name="Sandor L."/>
            <person name="Barry K."/>
            <person name="Martinez A.T."/>
            <person name="Xiao Y."/>
            <person name="Gibbons J.G."/>
            <person name="Terashima K."/>
            <person name="Grigoriev I.V."/>
            <person name="Hibbett D."/>
        </authorList>
    </citation>
    <scope>NUCLEOTIDE SEQUENCE</scope>
    <source>
        <strain evidence="2">ET3784</strain>
    </source>
</reference>
<evidence type="ECO:0000313" key="3">
    <source>
        <dbReference type="Proteomes" id="UP001176059"/>
    </source>
</evidence>
<keyword evidence="3" id="KW-1185">Reference proteome</keyword>
<reference evidence="2" key="1">
    <citation type="submission" date="2022-08" db="EMBL/GenBank/DDBJ databases">
        <authorList>
            <consortium name="DOE Joint Genome Institute"/>
            <person name="Min B."/>
            <person name="Sierra-Patev S."/>
            <person name="Naranjo-Ortiz M."/>
            <person name="Looney B."/>
            <person name="Konkel Z."/>
            <person name="Slot J.C."/>
            <person name="Sakamoto Y."/>
            <person name="Steenwyk J.L."/>
            <person name="Rokas A."/>
            <person name="Carro J."/>
            <person name="Camarero S."/>
            <person name="Ferreira P."/>
            <person name="Molpeceres G."/>
            <person name="Ruiz-duenas F.J."/>
            <person name="Serrano A."/>
            <person name="Henrissat B."/>
            <person name="Drula E."/>
            <person name="Hughes K.W."/>
            <person name="Mata J.L."/>
            <person name="Ishikawa N.K."/>
            <person name="Vargas-Isla R."/>
            <person name="Ushijima S."/>
            <person name="Smith C.A."/>
            <person name="Ahrendt S."/>
            <person name="Andreopoulos W."/>
            <person name="He G."/>
            <person name="LaButti K."/>
            <person name="Lipzen A."/>
            <person name="Ng V."/>
            <person name="Riley R."/>
            <person name="Sandor L."/>
            <person name="Barry K."/>
            <person name="Martinez A.T."/>
            <person name="Xiao Y."/>
            <person name="Gibbons J.G."/>
            <person name="Terashima K."/>
            <person name="Hibbett D.S."/>
            <person name="Grigoriev I.V."/>
        </authorList>
    </citation>
    <scope>NUCLEOTIDE SEQUENCE</scope>
    <source>
        <strain evidence="2">ET3784</strain>
    </source>
</reference>
<feature type="compositionally biased region" description="Acidic residues" evidence="1">
    <location>
        <begin position="38"/>
        <end position="81"/>
    </location>
</feature>
<evidence type="ECO:0000313" key="2">
    <source>
        <dbReference type="EMBL" id="KAJ3737469.1"/>
    </source>
</evidence>
<name>A0AA38JL83_9AGAR</name>
<gene>
    <name evidence="2" type="ORF">DFJ43DRAFT_1220016</name>
</gene>
<dbReference type="AlphaFoldDB" id="A0AA38JL83"/>
<proteinExistence type="predicted"/>
<accession>A0AA38JL83</accession>
<feature type="compositionally biased region" description="Polar residues" evidence="1">
    <location>
        <begin position="14"/>
        <end position="25"/>
    </location>
</feature>